<evidence type="ECO:0000256" key="7">
    <source>
        <dbReference type="ARBA" id="ARBA00022741"/>
    </source>
</evidence>
<organism evidence="15 16">
    <name type="scientific">Paenibacillus prosopidis</name>
    <dbReference type="NCBI Taxonomy" id="630520"/>
    <lineage>
        <taxon>Bacteria</taxon>
        <taxon>Bacillati</taxon>
        <taxon>Bacillota</taxon>
        <taxon>Bacilli</taxon>
        <taxon>Bacillales</taxon>
        <taxon>Paenibacillaceae</taxon>
        <taxon>Paenibacillus</taxon>
    </lineage>
</organism>
<dbReference type="PANTHER" id="PTHR34220">
    <property type="entry name" value="SENSOR HISTIDINE KINASE YPDA"/>
    <property type="match status" value="1"/>
</dbReference>
<dbReference type="PROSITE" id="PS50885">
    <property type="entry name" value="HAMP"/>
    <property type="match status" value="1"/>
</dbReference>
<name>A0A368W4D0_9BACL</name>
<feature type="domain" description="Histidine kinase" evidence="13">
    <location>
        <begin position="477"/>
        <end position="582"/>
    </location>
</feature>
<dbReference type="InterPro" id="IPR003594">
    <property type="entry name" value="HATPase_dom"/>
</dbReference>
<evidence type="ECO:0000256" key="11">
    <source>
        <dbReference type="ARBA" id="ARBA00023136"/>
    </source>
</evidence>
<dbReference type="Pfam" id="PF02518">
    <property type="entry name" value="HATPase_c"/>
    <property type="match status" value="1"/>
</dbReference>
<evidence type="ECO:0000256" key="8">
    <source>
        <dbReference type="ARBA" id="ARBA00022777"/>
    </source>
</evidence>
<dbReference type="PROSITE" id="PS50109">
    <property type="entry name" value="HIS_KIN"/>
    <property type="match status" value="1"/>
</dbReference>
<evidence type="ECO:0000256" key="5">
    <source>
        <dbReference type="ARBA" id="ARBA00022553"/>
    </source>
</evidence>
<evidence type="ECO:0000256" key="4">
    <source>
        <dbReference type="ARBA" id="ARBA00022475"/>
    </source>
</evidence>
<dbReference type="SUPFAM" id="SSF158472">
    <property type="entry name" value="HAMP domain-like"/>
    <property type="match status" value="1"/>
</dbReference>
<evidence type="ECO:0000256" key="2">
    <source>
        <dbReference type="ARBA" id="ARBA00004651"/>
    </source>
</evidence>
<accession>A0A368W4D0</accession>
<dbReference type="Gene3D" id="6.10.340.10">
    <property type="match status" value="1"/>
</dbReference>
<feature type="domain" description="HAMP" evidence="14">
    <location>
        <begin position="308"/>
        <end position="360"/>
    </location>
</feature>
<keyword evidence="11 12" id="KW-0472">Membrane</keyword>
<keyword evidence="10" id="KW-0902">Two-component regulatory system</keyword>
<dbReference type="AlphaFoldDB" id="A0A368W4D0"/>
<dbReference type="CDD" id="cd06225">
    <property type="entry name" value="HAMP"/>
    <property type="match status" value="1"/>
</dbReference>
<evidence type="ECO:0000256" key="1">
    <source>
        <dbReference type="ARBA" id="ARBA00000085"/>
    </source>
</evidence>
<evidence type="ECO:0000256" key="3">
    <source>
        <dbReference type="ARBA" id="ARBA00012438"/>
    </source>
</evidence>
<dbReference type="InterPro" id="IPR010559">
    <property type="entry name" value="Sig_transdc_His_kin_internal"/>
</dbReference>
<evidence type="ECO:0000259" key="14">
    <source>
        <dbReference type="PROSITE" id="PS50885"/>
    </source>
</evidence>
<feature type="transmembrane region" description="Helical" evidence="12">
    <location>
        <begin position="16"/>
        <end position="38"/>
    </location>
</feature>
<dbReference type="SMART" id="SM00304">
    <property type="entry name" value="HAMP"/>
    <property type="match status" value="1"/>
</dbReference>
<dbReference type="OrthoDB" id="9776552at2"/>
<dbReference type="InterPro" id="IPR050640">
    <property type="entry name" value="Bact_2-comp_sensor_kinase"/>
</dbReference>
<evidence type="ECO:0000256" key="6">
    <source>
        <dbReference type="ARBA" id="ARBA00022679"/>
    </source>
</evidence>
<keyword evidence="4" id="KW-1003">Cell membrane</keyword>
<dbReference type="PANTHER" id="PTHR34220:SF7">
    <property type="entry name" value="SENSOR HISTIDINE KINASE YPDA"/>
    <property type="match status" value="1"/>
</dbReference>
<dbReference type="GO" id="GO:0000155">
    <property type="term" value="F:phosphorelay sensor kinase activity"/>
    <property type="evidence" value="ECO:0007669"/>
    <property type="project" value="InterPro"/>
</dbReference>
<dbReference type="EMBL" id="QPJD01000008">
    <property type="protein sequence ID" value="RCW47587.1"/>
    <property type="molecule type" value="Genomic_DNA"/>
</dbReference>
<dbReference type="GO" id="GO:0005524">
    <property type="term" value="F:ATP binding"/>
    <property type="evidence" value="ECO:0007669"/>
    <property type="project" value="UniProtKB-KW"/>
</dbReference>
<evidence type="ECO:0000313" key="16">
    <source>
        <dbReference type="Proteomes" id="UP000252415"/>
    </source>
</evidence>
<keyword evidence="16" id="KW-1185">Reference proteome</keyword>
<dbReference type="RefSeq" id="WP_114380935.1">
    <property type="nucleotide sequence ID" value="NZ_QPJD01000008.1"/>
</dbReference>
<dbReference type="SUPFAM" id="SSF55874">
    <property type="entry name" value="ATPase domain of HSP90 chaperone/DNA topoisomerase II/histidine kinase"/>
    <property type="match status" value="1"/>
</dbReference>
<dbReference type="InterPro" id="IPR036890">
    <property type="entry name" value="HATPase_C_sf"/>
</dbReference>
<keyword evidence="5" id="KW-0597">Phosphoprotein</keyword>
<keyword evidence="12" id="KW-1133">Transmembrane helix</keyword>
<comment type="subcellular location">
    <subcellularLocation>
        <location evidence="2">Cell membrane</location>
        <topology evidence="2">Multi-pass membrane protein</topology>
    </subcellularLocation>
</comment>
<evidence type="ECO:0000256" key="10">
    <source>
        <dbReference type="ARBA" id="ARBA00023012"/>
    </source>
</evidence>
<dbReference type="Proteomes" id="UP000252415">
    <property type="component" value="Unassembled WGS sequence"/>
</dbReference>
<keyword evidence="12" id="KW-0812">Transmembrane</keyword>
<keyword evidence="7" id="KW-0547">Nucleotide-binding</keyword>
<dbReference type="EC" id="2.7.13.3" evidence="3"/>
<keyword evidence="8 15" id="KW-0418">Kinase</keyword>
<protein>
    <recommendedName>
        <fullName evidence="3">histidine kinase</fullName>
        <ecNumber evidence="3">2.7.13.3</ecNumber>
    </recommendedName>
</protein>
<comment type="caution">
    <text evidence="15">The sequence shown here is derived from an EMBL/GenBank/DDBJ whole genome shotgun (WGS) entry which is preliminary data.</text>
</comment>
<keyword evidence="6" id="KW-0808">Transferase</keyword>
<dbReference type="Gene3D" id="3.30.565.10">
    <property type="entry name" value="Histidine kinase-like ATPase, C-terminal domain"/>
    <property type="match status" value="1"/>
</dbReference>
<sequence>MLKLSLNHVKLRDKMLLIYFLCVLIPIVLTNVIFYNVTTNNVKNQKMKDIAITVEKARNDLRSQIDIALGISSVLNTDYFLNESLERLYKTDSEYIASYNTDIVWILNKYSPVYKSIKQITIYTDNPTIIGGGYVIPITEKVENSEWYREINQTSYPIVVRNSELGAFGRENMYSIIRKLNYSADQNKWQKFVKIDIHADAIGKVFSSIALDGDVFLVDEDNIIQYSNRRDIDWVNQKAAYSPSYLASDAFLFEERYSNMNDIGDWKIVLAVSEEKVLEEVRKSRVSVYYLALTNILIPTLIIAWIMKSLSARLVGLLRHMKKVKYGSFHTVAYGDHRDEIGQLTREFNLMTLQIKTLIDDVYVADIQKKDLELKRNQAQLHALQSQINPHFLFNALATIRTRSMMKNEVETAKIIHNMAKIFRKSLQWGKDWVSVREEMDLVLCFLEIQKYRFADKLNYQIEVDESAYSCTIPKMMLQPLVENASIHGIEPLKEDGLITIRIEHRDGSLYFSVKDNGVGMNEEELGRMMRSLHESEDMGDNVGIKNIYYRLQMYFNGEADFEITSSPGEGTLVHIRVPDRG</sequence>
<keyword evidence="9" id="KW-0067">ATP-binding</keyword>
<dbReference type="InterPro" id="IPR003660">
    <property type="entry name" value="HAMP_dom"/>
</dbReference>
<evidence type="ECO:0000256" key="9">
    <source>
        <dbReference type="ARBA" id="ARBA00022840"/>
    </source>
</evidence>
<dbReference type="Pfam" id="PF06580">
    <property type="entry name" value="His_kinase"/>
    <property type="match status" value="1"/>
</dbReference>
<dbReference type="InterPro" id="IPR005467">
    <property type="entry name" value="His_kinase_dom"/>
</dbReference>
<proteinExistence type="predicted"/>
<evidence type="ECO:0000259" key="13">
    <source>
        <dbReference type="PROSITE" id="PS50109"/>
    </source>
</evidence>
<comment type="catalytic activity">
    <reaction evidence="1">
        <text>ATP + protein L-histidine = ADP + protein N-phospho-L-histidine.</text>
        <dbReference type="EC" id="2.7.13.3"/>
    </reaction>
</comment>
<feature type="transmembrane region" description="Helical" evidence="12">
    <location>
        <begin position="288"/>
        <end position="307"/>
    </location>
</feature>
<reference evidence="15 16" key="1">
    <citation type="submission" date="2018-07" db="EMBL/GenBank/DDBJ databases">
        <title>Genomic Encyclopedia of Type Strains, Phase III (KMG-III): the genomes of soil and plant-associated and newly described type strains.</title>
        <authorList>
            <person name="Whitman W."/>
        </authorList>
    </citation>
    <scope>NUCLEOTIDE SEQUENCE [LARGE SCALE GENOMIC DNA]</scope>
    <source>
        <strain evidence="15 16">CECT 7506</strain>
    </source>
</reference>
<dbReference type="GO" id="GO:0005886">
    <property type="term" value="C:plasma membrane"/>
    <property type="evidence" value="ECO:0007669"/>
    <property type="project" value="UniProtKB-SubCell"/>
</dbReference>
<evidence type="ECO:0000256" key="12">
    <source>
        <dbReference type="SAM" id="Phobius"/>
    </source>
</evidence>
<gene>
    <name evidence="15" type="ORF">DFP97_108211</name>
</gene>
<evidence type="ECO:0000313" key="15">
    <source>
        <dbReference type="EMBL" id="RCW47587.1"/>
    </source>
</evidence>